<sequence>MIGTMAFDYQVSLQVYHPDADPADIVDGIAIQASRSCKVGDRRSAPNGADLSGHYHETYCLFRLGGGNDGKLAKCLRDAVKILQPKRQYLDWLRETGGRMNFYVGWTVGERGEVFDTRLLSEIAQLGIDLGIEPFRVRQRSASHHI</sequence>
<dbReference type="EMBL" id="JBFOCI010000003">
    <property type="protein sequence ID" value="MEW9806507.1"/>
    <property type="molecule type" value="Genomic_DNA"/>
</dbReference>
<organism evidence="1 2">
    <name type="scientific">Mesorhizobium marinum</name>
    <dbReference type="NCBI Taxonomy" id="3228790"/>
    <lineage>
        <taxon>Bacteria</taxon>
        <taxon>Pseudomonadati</taxon>
        <taxon>Pseudomonadota</taxon>
        <taxon>Alphaproteobacteria</taxon>
        <taxon>Hyphomicrobiales</taxon>
        <taxon>Phyllobacteriaceae</taxon>
        <taxon>Mesorhizobium</taxon>
    </lineage>
</organism>
<evidence type="ECO:0000313" key="1">
    <source>
        <dbReference type="EMBL" id="MEW9806507.1"/>
    </source>
</evidence>
<evidence type="ECO:0008006" key="3">
    <source>
        <dbReference type="Google" id="ProtNLM"/>
    </source>
</evidence>
<accession>A0ABV3QZJ2</accession>
<reference evidence="1 2" key="1">
    <citation type="submission" date="2024-06" db="EMBL/GenBank/DDBJ databases">
        <authorList>
            <person name="Tuo L."/>
        </authorList>
    </citation>
    <scope>NUCLEOTIDE SEQUENCE [LARGE SCALE GENOMIC DNA]</scope>
    <source>
        <strain evidence="1 2">ZMM04-5</strain>
    </source>
</reference>
<name>A0ABV3QZJ2_9HYPH</name>
<proteinExistence type="predicted"/>
<dbReference type="RefSeq" id="WP_367723642.1">
    <property type="nucleotide sequence ID" value="NZ_JBFOCH010000030.1"/>
</dbReference>
<dbReference type="Proteomes" id="UP001556196">
    <property type="component" value="Unassembled WGS sequence"/>
</dbReference>
<keyword evidence="2" id="KW-1185">Reference proteome</keyword>
<evidence type="ECO:0000313" key="2">
    <source>
        <dbReference type="Proteomes" id="UP001556196"/>
    </source>
</evidence>
<gene>
    <name evidence="1" type="ORF">ABUE31_10985</name>
</gene>
<protein>
    <recommendedName>
        <fullName evidence="3">DUF4279 domain-containing protein</fullName>
    </recommendedName>
</protein>
<comment type="caution">
    <text evidence="1">The sequence shown here is derived from an EMBL/GenBank/DDBJ whole genome shotgun (WGS) entry which is preliminary data.</text>
</comment>